<dbReference type="PRINTS" id="PR00455">
    <property type="entry name" value="HTHTETR"/>
</dbReference>
<feature type="DNA-binding region" description="H-T-H motif" evidence="2">
    <location>
        <begin position="41"/>
        <end position="60"/>
    </location>
</feature>
<dbReference type="EMBL" id="JBIRYO010000018">
    <property type="protein sequence ID" value="MFI2476607.1"/>
    <property type="molecule type" value="Genomic_DNA"/>
</dbReference>
<keyword evidence="1 2" id="KW-0238">DNA-binding</keyword>
<gene>
    <name evidence="4" type="ORF">ACH49W_24765</name>
</gene>
<dbReference type="Pfam" id="PF00440">
    <property type="entry name" value="TetR_N"/>
    <property type="match status" value="1"/>
</dbReference>
<dbReference type="SUPFAM" id="SSF46689">
    <property type="entry name" value="Homeodomain-like"/>
    <property type="match status" value="1"/>
</dbReference>
<dbReference type="InterPro" id="IPR009057">
    <property type="entry name" value="Homeodomain-like_sf"/>
</dbReference>
<protein>
    <submittedName>
        <fullName evidence="4">TetR/AcrR family transcriptional regulator</fullName>
    </submittedName>
</protein>
<evidence type="ECO:0000313" key="5">
    <source>
        <dbReference type="Proteomes" id="UP001611415"/>
    </source>
</evidence>
<evidence type="ECO:0000313" key="4">
    <source>
        <dbReference type="EMBL" id="MFI2476607.1"/>
    </source>
</evidence>
<dbReference type="PROSITE" id="PS50977">
    <property type="entry name" value="HTH_TETR_2"/>
    <property type="match status" value="1"/>
</dbReference>
<dbReference type="Proteomes" id="UP001611415">
    <property type="component" value="Unassembled WGS sequence"/>
</dbReference>
<keyword evidence="5" id="KW-1185">Reference proteome</keyword>
<feature type="domain" description="HTH tetR-type" evidence="3">
    <location>
        <begin position="18"/>
        <end position="78"/>
    </location>
</feature>
<evidence type="ECO:0000259" key="3">
    <source>
        <dbReference type="PROSITE" id="PS50977"/>
    </source>
</evidence>
<comment type="caution">
    <text evidence="4">The sequence shown here is derived from an EMBL/GenBank/DDBJ whole genome shotgun (WGS) entry which is preliminary data.</text>
</comment>
<dbReference type="InterPro" id="IPR050109">
    <property type="entry name" value="HTH-type_TetR-like_transc_reg"/>
</dbReference>
<proteinExistence type="predicted"/>
<name>A0ABW7X6F2_9NOCA</name>
<dbReference type="PANTHER" id="PTHR30055">
    <property type="entry name" value="HTH-TYPE TRANSCRIPTIONAL REGULATOR RUTR"/>
    <property type="match status" value="1"/>
</dbReference>
<dbReference type="RefSeq" id="WP_397093909.1">
    <property type="nucleotide sequence ID" value="NZ_JBIRYO010000018.1"/>
</dbReference>
<organism evidence="4 5">
    <name type="scientific">Nocardia xishanensis</name>
    <dbReference type="NCBI Taxonomy" id="238964"/>
    <lineage>
        <taxon>Bacteria</taxon>
        <taxon>Bacillati</taxon>
        <taxon>Actinomycetota</taxon>
        <taxon>Actinomycetes</taxon>
        <taxon>Mycobacteriales</taxon>
        <taxon>Nocardiaceae</taxon>
        <taxon>Nocardia</taxon>
    </lineage>
</organism>
<evidence type="ECO:0000256" key="1">
    <source>
        <dbReference type="ARBA" id="ARBA00023125"/>
    </source>
</evidence>
<reference evidence="4 5" key="1">
    <citation type="submission" date="2024-10" db="EMBL/GenBank/DDBJ databases">
        <title>The Natural Products Discovery Center: Release of the First 8490 Sequenced Strains for Exploring Actinobacteria Biosynthetic Diversity.</title>
        <authorList>
            <person name="Kalkreuter E."/>
            <person name="Kautsar S.A."/>
            <person name="Yang D."/>
            <person name="Bader C.D."/>
            <person name="Teijaro C.N."/>
            <person name="Fluegel L."/>
            <person name="Davis C.M."/>
            <person name="Simpson J.R."/>
            <person name="Lauterbach L."/>
            <person name="Steele A.D."/>
            <person name="Gui C."/>
            <person name="Meng S."/>
            <person name="Li G."/>
            <person name="Viehrig K."/>
            <person name="Ye F."/>
            <person name="Su P."/>
            <person name="Kiefer A.F."/>
            <person name="Nichols A."/>
            <person name="Cepeda A.J."/>
            <person name="Yan W."/>
            <person name="Fan B."/>
            <person name="Jiang Y."/>
            <person name="Adhikari A."/>
            <person name="Zheng C.-J."/>
            <person name="Schuster L."/>
            <person name="Cowan T.M."/>
            <person name="Smanski M.J."/>
            <person name="Chevrette M.G."/>
            <person name="De Carvalho L.P.S."/>
            <person name="Shen B."/>
        </authorList>
    </citation>
    <scope>NUCLEOTIDE SEQUENCE [LARGE SCALE GENOMIC DNA]</scope>
    <source>
        <strain evidence="4 5">NPDC019275</strain>
    </source>
</reference>
<dbReference type="PANTHER" id="PTHR30055:SF153">
    <property type="entry name" value="HTH-TYPE TRANSCRIPTIONAL REPRESSOR RV3405C"/>
    <property type="match status" value="1"/>
</dbReference>
<accession>A0ABW7X6F2</accession>
<evidence type="ECO:0000256" key="2">
    <source>
        <dbReference type="PROSITE-ProRule" id="PRU00335"/>
    </source>
</evidence>
<sequence>MFTARRMGAALGAGADDDPQAARIVDAALDEFREHGLDRVRMEHIARRASMHRATVYRTFPTKDTLVGVALTTWVQRVLGDIADAVADHPDVRTRAVEGFTIALRTLRADPLTNRILLADEAGKPFLVTYGGALVDAARTFFADQLRLADDADGIDPDAAAEIAARLSLTLLLIPDSYFRLDTDEDARAFARDHLLPAAIPDPATS</sequence>
<dbReference type="Gene3D" id="1.10.357.10">
    <property type="entry name" value="Tetracycline Repressor, domain 2"/>
    <property type="match status" value="1"/>
</dbReference>
<dbReference type="InterPro" id="IPR001647">
    <property type="entry name" value="HTH_TetR"/>
</dbReference>